<organism evidence="3 4">
    <name type="scientific">Candidatus Pedobacter colombiensis</name>
    <dbReference type="NCBI Taxonomy" id="3121371"/>
    <lineage>
        <taxon>Bacteria</taxon>
        <taxon>Pseudomonadati</taxon>
        <taxon>Bacteroidota</taxon>
        <taxon>Sphingobacteriia</taxon>
        <taxon>Sphingobacteriales</taxon>
        <taxon>Sphingobacteriaceae</taxon>
        <taxon>Pedobacter</taxon>
    </lineage>
</organism>
<protein>
    <submittedName>
        <fullName evidence="3">Uncharacterized protein</fullName>
    </submittedName>
</protein>
<gene>
    <name evidence="3" type="ORF">P0Y49_16245</name>
</gene>
<sequence>MYSIIFYLLMGFICPSHSTTASTNNSQVVTTNDIPDIPDGPGGEMGNNPPR</sequence>
<accession>A0AAJ5W6Z8</accession>
<evidence type="ECO:0000313" key="3">
    <source>
        <dbReference type="EMBL" id="WEK18341.1"/>
    </source>
</evidence>
<proteinExistence type="predicted"/>
<evidence type="ECO:0000313" key="4">
    <source>
        <dbReference type="Proteomes" id="UP001214530"/>
    </source>
</evidence>
<feature type="signal peptide" evidence="2">
    <location>
        <begin position="1"/>
        <end position="18"/>
    </location>
</feature>
<evidence type="ECO:0000256" key="2">
    <source>
        <dbReference type="SAM" id="SignalP"/>
    </source>
</evidence>
<dbReference type="Proteomes" id="UP001214530">
    <property type="component" value="Chromosome"/>
</dbReference>
<evidence type="ECO:0000256" key="1">
    <source>
        <dbReference type="SAM" id="MobiDB-lite"/>
    </source>
</evidence>
<name>A0AAJ5W6Z8_9SPHI</name>
<keyword evidence="2" id="KW-0732">Signal</keyword>
<reference evidence="3" key="1">
    <citation type="submission" date="2023-03" db="EMBL/GenBank/DDBJ databases">
        <title>Andean soil-derived lignocellulolytic bacterial consortium as a source of novel taxa and putative plastic-active enzymes.</title>
        <authorList>
            <person name="Diaz-Garcia L."/>
            <person name="Chuvochina M."/>
            <person name="Feuerriegel G."/>
            <person name="Bunk B."/>
            <person name="Sproer C."/>
            <person name="Streit W.R."/>
            <person name="Rodriguez L.M."/>
            <person name="Overmann J."/>
            <person name="Jimenez D.J."/>
        </authorList>
    </citation>
    <scope>NUCLEOTIDE SEQUENCE</scope>
    <source>
        <strain evidence="3">MAG 3858</strain>
    </source>
</reference>
<feature type="compositionally biased region" description="Polar residues" evidence="1">
    <location>
        <begin position="21"/>
        <end position="33"/>
    </location>
</feature>
<feature type="chain" id="PRO_5042612789" evidence="2">
    <location>
        <begin position="19"/>
        <end position="51"/>
    </location>
</feature>
<feature type="region of interest" description="Disordered" evidence="1">
    <location>
        <begin position="21"/>
        <end position="51"/>
    </location>
</feature>
<dbReference type="AlphaFoldDB" id="A0AAJ5W6Z8"/>
<dbReference type="EMBL" id="CP119313">
    <property type="protein sequence ID" value="WEK18341.1"/>
    <property type="molecule type" value="Genomic_DNA"/>
</dbReference>